<dbReference type="PROSITE" id="PS00396">
    <property type="entry name" value="TOPO_IA_1"/>
    <property type="match status" value="1"/>
</dbReference>
<dbReference type="InterPro" id="IPR013824">
    <property type="entry name" value="Topo_IA_cen_sub1"/>
</dbReference>
<feature type="non-terminal residue" evidence="11">
    <location>
        <position position="895"/>
    </location>
</feature>
<keyword evidence="12" id="KW-1185">Reference proteome</keyword>
<keyword evidence="4 7" id="KW-0799">Topoisomerase</keyword>
<comment type="catalytic activity">
    <reaction evidence="1 7">
        <text>ATP-independent breakage of single-stranded DNA, followed by passage and rejoining.</text>
        <dbReference type="EC" id="5.6.2.1"/>
    </reaction>
</comment>
<feature type="compositionally biased region" description="Low complexity" evidence="8">
    <location>
        <begin position="784"/>
        <end position="794"/>
    </location>
</feature>
<evidence type="ECO:0000256" key="8">
    <source>
        <dbReference type="SAM" id="MobiDB-lite"/>
    </source>
</evidence>
<dbReference type="SMART" id="SM00493">
    <property type="entry name" value="TOPRIM"/>
    <property type="match status" value="1"/>
</dbReference>
<feature type="compositionally biased region" description="Pro residues" evidence="8">
    <location>
        <begin position="800"/>
        <end position="822"/>
    </location>
</feature>
<feature type="compositionally biased region" description="Gly residues" evidence="8">
    <location>
        <begin position="664"/>
        <end position="676"/>
    </location>
</feature>
<dbReference type="InterPro" id="IPR003602">
    <property type="entry name" value="Topo_IA_DNA-bd_dom"/>
</dbReference>
<gene>
    <name evidence="11" type="ORF">PMAYCL1PPCAC_06288</name>
</gene>
<dbReference type="CDD" id="cd03362">
    <property type="entry name" value="TOPRIM_TopoIA_TopoIII"/>
    <property type="match status" value="1"/>
</dbReference>
<dbReference type="GO" id="GO:0006265">
    <property type="term" value="P:DNA topological change"/>
    <property type="evidence" value="ECO:0007669"/>
    <property type="project" value="InterPro"/>
</dbReference>
<dbReference type="Gene3D" id="1.10.460.10">
    <property type="entry name" value="Topoisomerase I, domain 2"/>
    <property type="match status" value="1"/>
</dbReference>
<sequence length="895" mass="99103">MPVTVLMVAEKPMLADSIARILSDGRCSKRKGLNKICSVSEYNGDFMGQPAFFKVTSTCGHVMGVDFPEEFNNWHRVAPLELYSAPIEKIECSKEMMMNRYLASEARGVDYLVLWLDCDKEGENICFEVMDAVQGKMKKPRNVDFMSLVYRAHFSAITDYDIKAAMRNLGRPDQNVSLSVDARRELDLRVGCSFTRFQTKFFKGKYAELDASTVSYGPCQTPTLAFCVNRHDEIVNFRPEPYWVIQTTFEARDGSAVKGDWARQRVHDPAEAQMYLERVRQVGGATVTDINTKRSERDRPPALNTVKLMRAASTQLGLAPATTMHVAESLYTQGYISYPRTETSTYPTNFDLRGTLSKQMNDRRWGDIASRVMQEGINRPRGGVDKGDHPPITPMRSDGGALHGDNARVYEYVVRHFIATLMRNCVYEVTTVKMRCGEEEFSFQGKQLIDPGFTVILNASGAEKDVWMPRVERGEQMRLRSAEVVDRQTLPPSYLTESELISMMEHHGIGTDASIPVHINTICQRNYVKVDTASRRLVPTQLGVCLIHGYHAVDPELVLPTIRADLERQLDMIASGQADFMTVKNHAVDLFRRKFVYFNENMPRFDALFAATFRAVSMEERQSTVCPKCRVNSKTPGHLHCQMCKDASRRGADIRAAGVVTRGSRGGRGGRGGATTRGGPAMRATRGSGVRGATSFRGTRGTRGRGRGATSRGSSDAGGPNANLQPLGQRGGGAPRGRGRGSAVAAPSSLPPPPLPMPPPIRGGGATRDLPPPPLPMPPPIRPPMQHQQQQQQERQQHYMPPPPLPMPPPLPHSFPPPPPHPSYHHKQNTGPPAPYGPPPPRPPPPPRATPQPPPTRHAAPWPTDASPPKRPKQESQSSWQPIGSWQQPRAGQNG</sequence>
<feature type="compositionally biased region" description="Pro residues" evidence="8">
    <location>
        <begin position="832"/>
        <end position="856"/>
    </location>
</feature>
<evidence type="ECO:0000313" key="11">
    <source>
        <dbReference type="EMBL" id="GMR36093.1"/>
    </source>
</evidence>
<feature type="compositionally biased region" description="Low complexity" evidence="8">
    <location>
        <begin position="708"/>
        <end position="719"/>
    </location>
</feature>
<comment type="caution">
    <text evidence="11">The sequence shown here is derived from an EMBL/GenBank/DDBJ whole genome shotgun (WGS) entry which is preliminary data.</text>
</comment>
<evidence type="ECO:0000256" key="5">
    <source>
        <dbReference type="ARBA" id="ARBA00023125"/>
    </source>
</evidence>
<dbReference type="InterPro" id="IPR003601">
    <property type="entry name" value="Topo_IA_2"/>
</dbReference>
<dbReference type="PROSITE" id="PS52039">
    <property type="entry name" value="TOPO_IA_2"/>
    <property type="match status" value="1"/>
</dbReference>
<dbReference type="Gene3D" id="3.40.50.140">
    <property type="match status" value="1"/>
</dbReference>
<evidence type="ECO:0000256" key="7">
    <source>
        <dbReference type="RuleBase" id="RU362092"/>
    </source>
</evidence>
<dbReference type="InterPro" id="IPR034144">
    <property type="entry name" value="TOPRIM_TopoIII"/>
</dbReference>
<evidence type="ECO:0000256" key="6">
    <source>
        <dbReference type="ARBA" id="ARBA00023235"/>
    </source>
</evidence>
<dbReference type="EC" id="5.6.2.1" evidence="3 7"/>
<organism evidence="11 12">
    <name type="scientific">Pristionchus mayeri</name>
    <dbReference type="NCBI Taxonomy" id="1317129"/>
    <lineage>
        <taxon>Eukaryota</taxon>
        <taxon>Metazoa</taxon>
        <taxon>Ecdysozoa</taxon>
        <taxon>Nematoda</taxon>
        <taxon>Chromadorea</taxon>
        <taxon>Rhabditida</taxon>
        <taxon>Rhabditina</taxon>
        <taxon>Diplogasteromorpha</taxon>
        <taxon>Diplogasteroidea</taxon>
        <taxon>Neodiplogasteridae</taxon>
        <taxon>Pristionchus</taxon>
    </lineage>
</organism>
<comment type="function">
    <text evidence="7">Introduces a single-strand break via transesterification at a target site in duplex DNA. Releases the supercoiling and torsional tension of DNA introduced during the DNA replication and transcription by transiently cleaving and rejoining one strand of the DNA duplex. The scissile phosphodiester is attacked by the catalytic tyrosine of the enzyme, resulting in the formation of a DNA-(5'-phosphotyrosyl)-enzyme intermediate and the expulsion of a 3'-OH DNA strand.</text>
</comment>
<dbReference type="GO" id="GO:0005634">
    <property type="term" value="C:nucleus"/>
    <property type="evidence" value="ECO:0007669"/>
    <property type="project" value="TreeGrafter"/>
</dbReference>
<dbReference type="InterPro" id="IPR013825">
    <property type="entry name" value="Topo_IA_cen_sub2"/>
</dbReference>
<dbReference type="InterPro" id="IPR023406">
    <property type="entry name" value="Topo_IA_AS"/>
</dbReference>
<dbReference type="SUPFAM" id="SSF56712">
    <property type="entry name" value="Prokaryotic type I DNA topoisomerase"/>
    <property type="match status" value="1"/>
</dbReference>
<dbReference type="AlphaFoldDB" id="A0AAN5C3U5"/>
<dbReference type="CDD" id="cd00186">
    <property type="entry name" value="TOP1Ac"/>
    <property type="match status" value="1"/>
</dbReference>
<accession>A0AAN5C3U5</accession>
<dbReference type="SMART" id="SM00436">
    <property type="entry name" value="TOP1Bc"/>
    <property type="match status" value="1"/>
</dbReference>
<comment type="similarity">
    <text evidence="2 7">Belongs to the type IA topoisomerase family.</text>
</comment>
<feature type="compositionally biased region" description="Low complexity" evidence="8">
    <location>
        <begin position="677"/>
        <end position="699"/>
    </location>
</feature>
<feature type="compositionally biased region" description="Polar residues" evidence="8">
    <location>
        <begin position="875"/>
        <end position="895"/>
    </location>
</feature>
<dbReference type="GO" id="GO:0006310">
    <property type="term" value="P:DNA recombination"/>
    <property type="evidence" value="ECO:0007669"/>
    <property type="project" value="TreeGrafter"/>
</dbReference>
<keyword evidence="6 7" id="KW-0413">Isomerase</keyword>
<dbReference type="GO" id="GO:0006281">
    <property type="term" value="P:DNA repair"/>
    <property type="evidence" value="ECO:0007669"/>
    <property type="project" value="TreeGrafter"/>
</dbReference>
<dbReference type="PROSITE" id="PS50880">
    <property type="entry name" value="TOPRIM"/>
    <property type="match status" value="1"/>
</dbReference>
<dbReference type="InterPro" id="IPR013497">
    <property type="entry name" value="Topo_IA_cen"/>
</dbReference>
<feature type="domain" description="Topo IA-type catalytic" evidence="10">
    <location>
        <begin position="173"/>
        <end position="596"/>
    </location>
</feature>
<evidence type="ECO:0000256" key="4">
    <source>
        <dbReference type="ARBA" id="ARBA00023029"/>
    </source>
</evidence>
<proteinExistence type="inferred from homology"/>
<feature type="compositionally biased region" description="Pro residues" evidence="8">
    <location>
        <begin position="770"/>
        <end position="783"/>
    </location>
</feature>
<dbReference type="FunFam" id="1.10.290.10:FF:000001">
    <property type="entry name" value="DNA topoisomerase"/>
    <property type="match status" value="1"/>
</dbReference>
<dbReference type="GO" id="GO:0003917">
    <property type="term" value="F:DNA topoisomerase type I (single strand cut, ATP-independent) activity"/>
    <property type="evidence" value="ECO:0007669"/>
    <property type="project" value="UniProtKB-EC"/>
</dbReference>
<name>A0AAN5C3U5_9BILA</name>
<dbReference type="Gene3D" id="2.70.20.10">
    <property type="entry name" value="Topoisomerase I, domain 3"/>
    <property type="match status" value="1"/>
</dbReference>
<evidence type="ECO:0000259" key="10">
    <source>
        <dbReference type="PROSITE" id="PS52039"/>
    </source>
</evidence>
<dbReference type="Pfam" id="PF01131">
    <property type="entry name" value="Topoisom_bac"/>
    <property type="match status" value="1"/>
</dbReference>
<evidence type="ECO:0000313" key="12">
    <source>
        <dbReference type="Proteomes" id="UP001328107"/>
    </source>
</evidence>
<feature type="compositionally biased region" description="Pro residues" evidence="8">
    <location>
        <begin position="749"/>
        <end position="761"/>
    </location>
</feature>
<dbReference type="Gene3D" id="1.10.290.10">
    <property type="entry name" value="Topoisomerase I, domain 4"/>
    <property type="match status" value="1"/>
</dbReference>
<dbReference type="GO" id="GO:0003677">
    <property type="term" value="F:DNA binding"/>
    <property type="evidence" value="ECO:0007669"/>
    <property type="project" value="UniProtKB-KW"/>
</dbReference>
<dbReference type="InterPro" id="IPR006171">
    <property type="entry name" value="TOPRIM_dom"/>
</dbReference>
<dbReference type="PANTHER" id="PTHR11390:SF20">
    <property type="entry name" value="DNA TOPOISOMERASE 3-BETA-1"/>
    <property type="match status" value="1"/>
</dbReference>
<feature type="domain" description="Toprim" evidence="9">
    <location>
        <begin position="4"/>
        <end position="144"/>
    </location>
</feature>
<dbReference type="InterPro" id="IPR013826">
    <property type="entry name" value="Topo_IA_cen_sub3"/>
</dbReference>
<dbReference type="FunFam" id="3.40.50.140:FF:000002">
    <property type="entry name" value="DNA topoisomerase"/>
    <property type="match status" value="1"/>
</dbReference>
<dbReference type="SMART" id="SM00437">
    <property type="entry name" value="TOP1Ac"/>
    <property type="match status" value="1"/>
</dbReference>
<reference evidence="12" key="1">
    <citation type="submission" date="2022-10" db="EMBL/GenBank/DDBJ databases">
        <title>Genome assembly of Pristionchus species.</title>
        <authorList>
            <person name="Yoshida K."/>
            <person name="Sommer R.J."/>
        </authorList>
    </citation>
    <scope>NUCLEOTIDE SEQUENCE [LARGE SCALE GENOMIC DNA]</scope>
    <source>
        <strain evidence="12">RS5460</strain>
    </source>
</reference>
<dbReference type="PANTHER" id="PTHR11390">
    <property type="entry name" value="PROKARYOTIC DNA TOPOISOMERASE"/>
    <property type="match status" value="1"/>
</dbReference>
<dbReference type="EMBL" id="BTRK01000002">
    <property type="protein sequence ID" value="GMR36093.1"/>
    <property type="molecule type" value="Genomic_DNA"/>
</dbReference>
<dbReference type="PRINTS" id="PR00417">
    <property type="entry name" value="PRTPISMRASEI"/>
</dbReference>
<dbReference type="InterPro" id="IPR000380">
    <property type="entry name" value="Topo_IA"/>
</dbReference>
<feature type="region of interest" description="Disordered" evidence="8">
    <location>
        <begin position="660"/>
        <end position="895"/>
    </location>
</feature>
<evidence type="ECO:0000256" key="3">
    <source>
        <dbReference type="ARBA" id="ARBA00012891"/>
    </source>
</evidence>
<dbReference type="Pfam" id="PF01751">
    <property type="entry name" value="Toprim"/>
    <property type="match status" value="1"/>
</dbReference>
<evidence type="ECO:0000256" key="2">
    <source>
        <dbReference type="ARBA" id="ARBA00009446"/>
    </source>
</evidence>
<evidence type="ECO:0000259" key="9">
    <source>
        <dbReference type="PROSITE" id="PS50880"/>
    </source>
</evidence>
<dbReference type="InterPro" id="IPR023405">
    <property type="entry name" value="Topo_IA_core_domain"/>
</dbReference>
<keyword evidence="5 7" id="KW-0238">DNA-binding</keyword>
<evidence type="ECO:0000256" key="1">
    <source>
        <dbReference type="ARBA" id="ARBA00000213"/>
    </source>
</evidence>
<dbReference type="Proteomes" id="UP001328107">
    <property type="component" value="Unassembled WGS sequence"/>
</dbReference>
<protein>
    <recommendedName>
        <fullName evidence="3 7">DNA topoisomerase</fullName>
        <ecNumber evidence="3 7">5.6.2.1</ecNumber>
    </recommendedName>
</protein>